<comment type="caution">
    <text evidence="1">The sequence shown here is derived from an EMBL/GenBank/DDBJ whole genome shotgun (WGS) entry which is preliminary data.</text>
</comment>
<gene>
    <name evidence="1" type="ORF">EDD58_103403</name>
</gene>
<dbReference type="Proteomes" id="UP000294937">
    <property type="component" value="Unassembled WGS sequence"/>
</dbReference>
<reference evidence="1 2" key="1">
    <citation type="submission" date="2019-03" db="EMBL/GenBank/DDBJ databases">
        <title>Genomic Encyclopedia of Type Strains, Phase IV (KMG-IV): sequencing the most valuable type-strain genomes for metagenomic binning, comparative biology and taxonomic classification.</title>
        <authorList>
            <person name="Goeker M."/>
        </authorList>
    </citation>
    <scope>NUCLEOTIDE SEQUENCE [LARGE SCALE GENOMIC DNA]</scope>
    <source>
        <strain evidence="1 2">DSM 45707</strain>
    </source>
</reference>
<dbReference type="EMBL" id="SMAG01000003">
    <property type="protein sequence ID" value="TCS94978.1"/>
    <property type="molecule type" value="Genomic_DNA"/>
</dbReference>
<dbReference type="AlphaFoldDB" id="A0A4R3L7A5"/>
<sequence>MTIRYLTEKQVLRIHHFIMELHGYEDQVGVMSPANVWIQRRGTCGDKVYISKVERDKRD</sequence>
<evidence type="ECO:0000313" key="2">
    <source>
        <dbReference type="Proteomes" id="UP000294937"/>
    </source>
</evidence>
<organism evidence="1 2">
    <name type="scientific">Hazenella coriacea</name>
    <dbReference type="NCBI Taxonomy" id="1179467"/>
    <lineage>
        <taxon>Bacteria</taxon>
        <taxon>Bacillati</taxon>
        <taxon>Bacillota</taxon>
        <taxon>Bacilli</taxon>
        <taxon>Bacillales</taxon>
        <taxon>Thermoactinomycetaceae</taxon>
        <taxon>Hazenella</taxon>
    </lineage>
</organism>
<protein>
    <submittedName>
        <fullName evidence="1">Uncharacterized protein</fullName>
    </submittedName>
</protein>
<keyword evidence="2" id="KW-1185">Reference proteome</keyword>
<accession>A0A4R3L7A5</accession>
<proteinExistence type="predicted"/>
<name>A0A4R3L7A5_9BACL</name>
<evidence type="ECO:0000313" key="1">
    <source>
        <dbReference type="EMBL" id="TCS94978.1"/>
    </source>
</evidence>